<feature type="compositionally biased region" description="Acidic residues" evidence="1">
    <location>
        <begin position="64"/>
        <end position="77"/>
    </location>
</feature>
<accession>A0ABP9A9I3</accession>
<feature type="compositionally biased region" description="Acidic residues" evidence="1">
    <location>
        <begin position="16"/>
        <end position="36"/>
    </location>
</feature>
<feature type="compositionally biased region" description="Basic and acidic residues" evidence="1">
    <location>
        <begin position="1"/>
        <end position="10"/>
    </location>
</feature>
<evidence type="ECO:0000313" key="2">
    <source>
        <dbReference type="EMBL" id="GAA4775032.1"/>
    </source>
</evidence>
<evidence type="ECO:0000256" key="1">
    <source>
        <dbReference type="SAM" id="MobiDB-lite"/>
    </source>
</evidence>
<gene>
    <name evidence="2" type="ORF">GCM10023351_19330</name>
</gene>
<reference evidence="3" key="1">
    <citation type="journal article" date="2019" name="Int. J. Syst. Evol. Microbiol.">
        <title>The Global Catalogue of Microorganisms (GCM) 10K type strain sequencing project: providing services to taxonomists for standard genome sequencing and annotation.</title>
        <authorList>
            <consortium name="The Broad Institute Genomics Platform"/>
            <consortium name="The Broad Institute Genome Sequencing Center for Infectious Disease"/>
            <person name="Wu L."/>
            <person name="Ma J."/>
        </authorList>
    </citation>
    <scope>NUCLEOTIDE SEQUENCE [LARGE SCALE GENOMIC DNA]</scope>
    <source>
        <strain evidence="3">JCM 18537</strain>
    </source>
</reference>
<organism evidence="2 3">
    <name type="scientific">Microbacterium gilvum</name>
    <dbReference type="NCBI Taxonomy" id="1336204"/>
    <lineage>
        <taxon>Bacteria</taxon>
        <taxon>Bacillati</taxon>
        <taxon>Actinomycetota</taxon>
        <taxon>Actinomycetes</taxon>
        <taxon>Micrococcales</taxon>
        <taxon>Microbacteriaceae</taxon>
        <taxon>Microbacterium</taxon>
    </lineage>
</organism>
<evidence type="ECO:0000313" key="3">
    <source>
        <dbReference type="Proteomes" id="UP001501645"/>
    </source>
</evidence>
<dbReference type="Proteomes" id="UP001501645">
    <property type="component" value="Unassembled WGS sequence"/>
</dbReference>
<sequence>MSDVQNHDDGDALDVQPEEQRDDAELEEPSTEQEPGEEPKAPEPDGKEPSHHAVGIGVHNAEIPGEEGADEVDASES</sequence>
<feature type="region of interest" description="Disordered" evidence="1">
    <location>
        <begin position="1"/>
        <end position="77"/>
    </location>
</feature>
<proteinExistence type="predicted"/>
<comment type="caution">
    <text evidence="2">The sequence shown here is derived from an EMBL/GenBank/DDBJ whole genome shotgun (WGS) entry which is preliminary data.</text>
</comment>
<dbReference type="RefSeq" id="WP_345438548.1">
    <property type="nucleotide sequence ID" value="NZ_BAABKO010000003.1"/>
</dbReference>
<protein>
    <submittedName>
        <fullName evidence="2">Uncharacterized protein</fullName>
    </submittedName>
</protein>
<dbReference type="EMBL" id="BAABKO010000003">
    <property type="protein sequence ID" value="GAA4775032.1"/>
    <property type="molecule type" value="Genomic_DNA"/>
</dbReference>
<keyword evidence="3" id="KW-1185">Reference proteome</keyword>
<feature type="compositionally biased region" description="Basic and acidic residues" evidence="1">
    <location>
        <begin position="37"/>
        <end position="51"/>
    </location>
</feature>
<name>A0ABP9A9I3_9MICO</name>